<feature type="transmembrane region" description="Helical" evidence="9">
    <location>
        <begin position="67"/>
        <end position="91"/>
    </location>
</feature>
<dbReference type="GO" id="GO:0003954">
    <property type="term" value="F:NADH dehydrogenase activity"/>
    <property type="evidence" value="ECO:0007669"/>
    <property type="project" value="TreeGrafter"/>
</dbReference>
<dbReference type="InterPro" id="IPR003945">
    <property type="entry name" value="NU5C-like"/>
</dbReference>
<evidence type="ECO:0000256" key="2">
    <source>
        <dbReference type="ARBA" id="ARBA00012944"/>
    </source>
</evidence>
<evidence type="ECO:0000313" key="11">
    <source>
        <dbReference type="EMBL" id="ACO40301.1"/>
    </source>
</evidence>
<evidence type="ECO:0000256" key="9">
    <source>
        <dbReference type="SAM" id="Phobius"/>
    </source>
</evidence>
<reference evidence="11" key="1">
    <citation type="journal article" date="2010" name="Mol. Phylogenet. Evol.">
        <title>Erosion of phylogenetic signal in tunicate mitochondrial genomes on different levels of analysis.</title>
        <authorList>
            <person name="Stach T."/>
            <person name="Braband A."/>
            <person name="Podsiadlowski L."/>
        </authorList>
    </citation>
    <scope>NUCLEOTIDE SEQUENCE</scope>
</reference>
<dbReference type="GO" id="GO:0016020">
    <property type="term" value="C:membrane"/>
    <property type="evidence" value="ECO:0007669"/>
    <property type="project" value="UniProtKB-SubCell"/>
</dbReference>
<evidence type="ECO:0000256" key="4">
    <source>
        <dbReference type="ARBA" id="ARBA00022692"/>
    </source>
</evidence>
<name>C6GCR2_CLALP</name>
<evidence type="ECO:0000256" key="8">
    <source>
        <dbReference type="ARBA" id="ARBA00049551"/>
    </source>
</evidence>
<feature type="transmembrane region" description="Helical" evidence="9">
    <location>
        <begin position="432"/>
        <end position="450"/>
    </location>
</feature>
<keyword evidence="5 9" id="KW-1133">Transmembrane helix</keyword>
<comment type="subcellular location">
    <subcellularLocation>
        <location evidence="1">Membrane</location>
        <topology evidence="1">Multi-pass membrane protein</topology>
    </subcellularLocation>
</comment>
<dbReference type="RefSeq" id="YP_002995730.1">
    <property type="nucleotide sequence ID" value="NC_012887.1"/>
</dbReference>
<feature type="transmembrane region" description="Helical" evidence="9">
    <location>
        <begin position="282"/>
        <end position="307"/>
    </location>
</feature>
<feature type="transmembrane region" description="Helical" evidence="9">
    <location>
        <begin position="165"/>
        <end position="183"/>
    </location>
</feature>
<feature type="transmembrane region" description="Helical" evidence="9">
    <location>
        <begin position="5"/>
        <end position="23"/>
    </location>
</feature>
<dbReference type="Pfam" id="PF00361">
    <property type="entry name" value="Proton_antipo_M"/>
    <property type="match status" value="1"/>
</dbReference>
<gene>
    <name evidence="11" type="primary">ND5</name>
</gene>
<evidence type="ECO:0000256" key="5">
    <source>
        <dbReference type="ARBA" id="ARBA00022989"/>
    </source>
</evidence>
<feature type="transmembrane region" description="Helical" evidence="9">
    <location>
        <begin position="123"/>
        <end position="145"/>
    </location>
</feature>
<evidence type="ECO:0000256" key="3">
    <source>
        <dbReference type="ARBA" id="ARBA00022660"/>
    </source>
</evidence>
<keyword evidence="6 9" id="KW-0472">Membrane</keyword>
<dbReference type="CTD" id="4540"/>
<organism evidence="11">
    <name type="scientific">Clavelina lepadiformis</name>
    <name type="common">Light-bulb sea squirt</name>
    <name type="synonym">Ascidia lepadiformis</name>
    <dbReference type="NCBI Taxonomy" id="159417"/>
    <lineage>
        <taxon>Eukaryota</taxon>
        <taxon>Metazoa</taxon>
        <taxon>Chordata</taxon>
        <taxon>Tunicata</taxon>
        <taxon>Ascidiacea</taxon>
        <taxon>Aplousobranchia</taxon>
        <taxon>Clavelinidae</taxon>
        <taxon>Clavelina</taxon>
    </lineage>
</organism>
<keyword evidence="11" id="KW-0496">Mitochondrion</keyword>
<evidence type="ECO:0000256" key="7">
    <source>
        <dbReference type="ARBA" id="ARBA00031027"/>
    </source>
</evidence>
<feature type="transmembrane region" description="Helical" evidence="9">
    <location>
        <begin position="190"/>
        <end position="208"/>
    </location>
</feature>
<keyword evidence="3" id="KW-0679">Respiratory chain</keyword>
<dbReference type="GO" id="GO:0042773">
    <property type="term" value="P:ATP synthesis coupled electron transport"/>
    <property type="evidence" value="ECO:0007669"/>
    <property type="project" value="InterPro"/>
</dbReference>
<feature type="transmembrane region" description="Helical" evidence="9">
    <location>
        <begin position="29"/>
        <end position="46"/>
    </location>
</feature>
<dbReference type="PRINTS" id="PR01434">
    <property type="entry name" value="NADHDHGNASE5"/>
</dbReference>
<dbReference type="PANTHER" id="PTHR42829">
    <property type="entry name" value="NADH-UBIQUINONE OXIDOREDUCTASE CHAIN 5"/>
    <property type="match status" value="1"/>
</dbReference>
<evidence type="ECO:0000256" key="6">
    <source>
        <dbReference type="ARBA" id="ARBA00023136"/>
    </source>
</evidence>
<protein>
    <recommendedName>
        <fullName evidence="2">NADH:ubiquinone reductase (H(+)-translocating)</fullName>
        <ecNumber evidence="2">7.1.1.2</ecNumber>
    </recommendedName>
    <alternativeName>
        <fullName evidence="7">NADH dehydrogenase subunit 5</fullName>
    </alternativeName>
</protein>
<evidence type="ECO:0000256" key="1">
    <source>
        <dbReference type="ARBA" id="ARBA00004141"/>
    </source>
</evidence>
<dbReference type="EC" id="7.1.1.2" evidence="2"/>
<accession>C6GCR2</accession>
<keyword evidence="3" id="KW-0813">Transport</keyword>
<dbReference type="InterPro" id="IPR001750">
    <property type="entry name" value="ND/Mrp_TM"/>
</dbReference>
<feature type="transmembrane region" description="Helical" evidence="9">
    <location>
        <begin position="254"/>
        <end position="276"/>
    </location>
</feature>
<dbReference type="GO" id="GO:0008137">
    <property type="term" value="F:NADH dehydrogenase (ubiquinone) activity"/>
    <property type="evidence" value="ECO:0007669"/>
    <property type="project" value="UniProtKB-EC"/>
</dbReference>
<comment type="catalytic activity">
    <reaction evidence="8">
        <text>a ubiquinone + NADH + 5 H(+)(in) = a ubiquinol + NAD(+) + 4 H(+)(out)</text>
        <dbReference type="Rhea" id="RHEA:29091"/>
        <dbReference type="Rhea" id="RHEA-COMP:9565"/>
        <dbReference type="Rhea" id="RHEA-COMP:9566"/>
        <dbReference type="ChEBI" id="CHEBI:15378"/>
        <dbReference type="ChEBI" id="CHEBI:16389"/>
        <dbReference type="ChEBI" id="CHEBI:17976"/>
        <dbReference type="ChEBI" id="CHEBI:57540"/>
        <dbReference type="ChEBI" id="CHEBI:57945"/>
        <dbReference type="EC" id="7.1.1.2"/>
    </reaction>
</comment>
<sequence>MMYLFFFGFLLVIFYFFIFKNFFSVFFKFFFFFFVLLSLFFLCENFETKHFFLSQSFFLSNQLTFTFDFFSCFFLGLLIIVGGSILSYSIWYFKEEIGSSYFIMYMMFFMTFMMMLVSSHSLFLMMVGWEGVGVMSYMLIGWWMGRSDASMSSLQAIYYNRLGDFGFIFFLVFALYGSGLLYIDSFYHNYISFFLSFFIMLGIIAKSSQFLFHSWLPSAMEGPTPVSSLLHSSTMVVAGVFLLIRLLEGFNILIMELLMVLGGLTMLFGAVCAFGQNDIKKIIAFSTTSQLGLMILNLSIGNIYLTFFHLCMHAFFKSMLFMGSGVFIHGAQNNQDIRNFGNVFFFTKMSSLGMFVSSMSLMGMPFLCGYFSKDLILENTWGPLLNRFSWFLFFIASTFTVAYSCRMLFMMYGGSNFGVYKLVCQEKFGNNFSWFLVLTFFSVSSGWFFYESLFKVIQEEYLFFYYKITPFLVIFFGFSLSLLVFLKFFLTMKTGKTLYYNPLMHNMFTFYSKVFSSFFWFFELLWVEVLCVIGLQKMVNFFGYFKSFFDLQVFFFMLLIILDLCFMV</sequence>
<feature type="transmembrane region" description="Helical" evidence="9">
    <location>
        <begin position="547"/>
        <end position="567"/>
    </location>
</feature>
<dbReference type="PANTHER" id="PTHR42829:SF2">
    <property type="entry name" value="NADH-UBIQUINONE OXIDOREDUCTASE CHAIN 5"/>
    <property type="match status" value="1"/>
</dbReference>
<feature type="transmembrane region" description="Helical" evidence="9">
    <location>
        <begin position="510"/>
        <end position="535"/>
    </location>
</feature>
<dbReference type="GO" id="GO:0015990">
    <property type="term" value="P:electron transport coupled proton transport"/>
    <property type="evidence" value="ECO:0007669"/>
    <property type="project" value="TreeGrafter"/>
</dbReference>
<proteinExistence type="predicted"/>
<feature type="transmembrane region" description="Helical" evidence="9">
    <location>
        <begin position="391"/>
        <end position="412"/>
    </location>
</feature>
<dbReference type="EMBL" id="FJ839918">
    <property type="protein sequence ID" value="ACO40301.1"/>
    <property type="molecule type" value="Genomic_DNA"/>
</dbReference>
<feature type="transmembrane region" description="Helical" evidence="9">
    <location>
        <begin position="471"/>
        <end position="490"/>
    </location>
</feature>
<geneLocation type="mitochondrion" evidence="11"/>
<evidence type="ECO:0000259" key="10">
    <source>
        <dbReference type="Pfam" id="PF00361"/>
    </source>
</evidence>
<keyword evidence="4 9" id="KW-0812">Transmembrane</keyword>
<feature type="transmembrane region" description="Helical" evidence="9">
    <location>
        <begin position="228"/>
        <end position="247"/>
    </location>
</feature>
<feature type="domain" description="NADH:quinone oxidoreductase/Mrp antiporter transmembrane" evidence="10">
    <location>
        <begin position="119"/>
        <end position="398"/>
    </location>
</feature>
<feature type="transmembrane region" description="Helical" evidence="9">
    <location>
        <begin position="97"/>
        <end position="116"/>
    </location>
</feature>
<dbReference type="GeneID" id="8097077"/>
<keyword evidence="3" id="KW-0249">Electron transport</keyword>
<dbReference type="AlphaFoldDB" id="C6GCR2"/>